<feature type="compositionally biased region" description="Polar residues" evidence="1">
    <location>
        <begin position="480"/>
        <end position="492"/>
    </location>
</feature>
<dbReference type="Proteomes" id="UP000078512">
    <property type="component" value="Unassembled WGS sequence"/>
</dbReference>
<feature type="compositionally biased region" description="Acidic residues" evidence="1">
    <location>
        <begin position="441"/>
        <end position="451"/>
    </location>
</feature>
<protein>
    <submittedName>
        <fullName evidence="3">Uncharacterized protein</fullName>
    </submittedName>
</protein>
<dbReference type="EMBL" id="KV442024">
    <property type="protein sequence ID" value="OAQ32636.1"/>
    <property type="molecule type" value="Genomic_DNA"/>
</dbReference>
<organism evidence="3 4">
    <name type="scientific">Linnemannia elongata AG-77</name>
    <dbReference type="NCBI Taxonomy" id="1314771"/>
    <lineage>
        <taxon>Eukaryota</taxon>
        <taxon>Fungi</taxon>
        <taxon>Fungi incertae sedis</taxon>
        <taxon>Mucoromycota</taxon>
        <taxon>Mortierellomycotina</taxon>
        <taxon>Mortierellomycetes</taxon>
        <taxon>Mortierellales</taxon>
        <taxon>Mortierellaceae</taxon>
        <taxon>Linnemannia</taxon>
    </lineage>
</organism>
<sequence>MGILSLDCIAADPYSKFLYGIGSAGSAEQLSQDNPYSESTAFLVRSNASPTNLSTISWTVVSSVRGNDYSYNYQTFTSVDCATNGRGDFTAFFRSPFRTVSPAKLLPMGLRYSPDSDSWTTIQGTSLHGWTSDECLHKSFYTHPESPDVFHLLTNMEVYQTTFGRLDVTNNLFIPESSPDWDIKNVVRANVEVGMNPHSVYDYTKRGFFSSTAMYYSRFITYHRDTFYYSSVGSGSNKCPSIPTSLSTTGRLGKSCTFRSPSPPEEGGALSQYYTFGGDRNGTTFFGGIYDIDKVLKIYTTENVTDRAYLEYPIIRTDISSDLVVDRNFQVVGGLAPGQEPFVVALTSKGLFEFTIFGPGAGKMSGPYLVETNEQIFSAIQRVVKTRKDRTPSAISNGENTKKTVIGGSLAAVLVVLVIGGLFWWRRRTQRKRRIMKDKEEGEDVGSDSEDPGPAFVGKHELHMMGLIPESESESSSSEHGTSQETSIDQPSTTATPTTATQGRPRTNRRLPSYTYQDHIRELDFSSHPRPNVVTLVGDRER</sequence>
<proteinExistence type="predicted"/>
<reference evidence="3 4" key="1">
    <citation type="submission" date="2016-05" db="EMBL/GenBank/DDBJ databases">
        <title>Genome sequencing reveals origins of a unique bacterial endosymbiosis in the earliest lineages of terrestrial Fungi.</title>
        <authorList>
            <consortium name="DOE Joint Genome Institute"/>
            <person name="Uehling J."/>
            <person name="Gryganskyi A."/>
            <person name="Hameed K."/>
            <person name="Tschaplinski T."/>
            <person name="Misztal P."/>
            <person name="Wu S."/>
            <person name="Desiro A."/>
            <person name="Vande Pol N."/>
            <person name="Du Z.-Y."/>
            <person name="Zienkiewicz A."/>
            <person name="Zienkiewicz K."/>
            <person name="Morin E."/>
            <person name="Tisserant E."/>
            <person name="Splivallo R."/>
            <person name="Hainaut M."/>
            <person name="Henrissat B."/>
            <person name="Ohm R."/>
            <person name="Kuo A."/>
            <person name="Yan J."/>
            <person name="Lipzen A."/>
            <person name="Nolan M."/>
            <person name="Labutti K."/>
            <person name="Barry K."/>
            <person name="Goldstein A."/>
            <person name="Labbe J."/>
            <person name="Schadt C."/>
            <person name="Tuskan G."/>
            <person name="Grigoriev I."/>
            <person name="Martin F."/>
            <person name="Vilgalys R."/>
            <person name="Bonito G."/>
        </authorList>
    </citation>
    <scope>NUCLEOTIDE SEQUENCE [LARGE SCALE GENOMIC DNA]</scope>
    <source>
        <strain evidence="3 4">AG-77</strain>
    </source>
</reference>
<feature type="transmembrane region" description="Helical" evidence="2">
    <location>
        <begin position="405"/>
        <end position="425"/>
    </location>
</feature>
<keyword evidence="2" id="KW-1133">Transmembrane helix</keyword>
<evidence type="ECO:0000256" key="1">
    <source>
        <dbReference type="SAM" id="MobiDB-lite"/>
    </source>
</evidence>
<accession>A0A197K7E9</accession>
<feature type="compositionally biased region" description="Basic and acidic residues" evidence="1">
    <location>
        <begin position="518"/>
        <end position="527"/>
    </location>
</feature>
<keyword evidence="2" id="KW-0812">Transmembrane</keyword>
<evidence type="ECO:0000313" key="4">
    <source>
        <dbReference type="Proteomes" id="UP000078512"/>
    </source>
</evidence>
<evidence type="ECO:0000256" key="2">
    <source>
        <dbReference type="SAM" id="Phobius"/>
    </source>
</evidence>
<evidence type="ECO:0000313" key="3">
    <source>
        <dbReference type="EMBL" id="OAQ32636.1"/>
    </source>
</evidence>
<keyword evidence="2" id="KW-0472">Membrane</keyword>
<feature type="region of interest" description="Disordered" evidence="1">
    <location>
        <begin position="438"/>
        <end position="457"/>
    </location>
</feature>
<feature type="compositionally biased region" description="Low complexity" evidence="1">
    <location>
        <begin position="493"/>
        <end position="505"/>
    </location>
</feature>
<feature type="region of interest" description="Disordered" evidence="1">
    <location>
        <begin position="470"/>
        <end position="542"/>
    </location>
</feature>
<name>A0A197K7E9_9FUNG</name>
<gene>
    <name evidence="3" type="ORF">K457DRAFT_29898</name>
</gene>
<dbReference type="OrthoDB" id="2444659at2759"/>
<dbReference type="AlphaFoldDB" id="A0A197K7E9"/>
<keyword evidence="4" id="KW-1185">Reference proteome</keyword>